<dbReference type="AlphaFoldDB" id="A0A413RJ12"/>
<comment type="caution">
    <text evidence="2">The sequence shown here is derived from an EMBL/GenBank/DDBJ whole genome shotgun (WGS) entry which is preliminary data.</text>
</comment>
<dbReference type="Proteomes" id="UP000283374">
    <property type="component" value="Unassembled WGS sequence"/>
</dbReference>
<evidence type="ECO:0000256" key="1">
    <source>
        <dbReference type="SAM" id="Phobius"/>
    </source>
</evidence>
<keyword evidence="1" id="KW-0472">Membrane</keyword>
<keyword evidence="3" id="KW-1185">Reference proteome</keyword>
<evidence type="ECO:0008006" key="4">
    <source>
        <dbReference type="Google" id="ProtNLM"/>
    </source>
</evidence>
<accession>A0A413RJ12</accession>
<protein>
    <recommendedName>
        <fullName evidence="4">DUF559 domain-containing protein</fullName>
    </recommendedName>
</protein>
<evidence type="ECO:0000313" key="2">
    <source>
        <dbReference type="EMBL" id="RHA38450.1"/>
    </source>
</evidence>
<organism evidence="2 3">
    <name type="scientific">Cellulomonas rhizosphaerae</name>
    <dbReference type="NCBI Taxonomy" id="2293719"/>
    <lineage>
        <taxon>Bacteria</taxon>
        <taxon>Bacillati</taxon>
        <taxon>Actinomycetota</taxon>
        <taxon>Actinomycetes</taxon>
        <taxon>Micrococcales</taxon>
        <taxon>Cellulomonadaceae</taxon>
        <taxon>Cellulomonas</taxon>
    </lineage>
</organism>
<dbReference type="OrthoDB" id="5143202at2"/>
<reference evidence="2 3" key="1">
    <citation type="submission" date="2018-08" db="EMBL/GenBank/DDBJ databases">
        <title>Cellulomonas rhizosphaerae sp. nov., a novel actinomycete isolated from soil.</title>
        <authorList>
            <person name="Tian Y."/>
        </authorList>
    </citation>
    <scope>NUCLEOTIDE SEQUENCE [LARGE SCALE GENOMIC DNA]</scope>
    <source>
        <strain evidence="2 3">NEAU-TCZ24</strain>
    </source>
</reference>
<dbReference type="EMBL" id="QWKP01000214">
    <property type="protein sequence ID" value="RHA38450.1"/>
    <property type="molecule type" value="Genomic_DNA"/>
</dbReference>
<feature type="transmembrane region" description="Helical" evidence="1">
    <location>
        <begin position="63"/>
        <end position="85"/>
    </location>
</feature>
<gene>
    <name evidence="2" type="ORF">D1825_14105</name>
</gene>
<name>A0A413RJ12_9CELL</name>
<keyword evidence="1" id="KW-0812">Transmembrane</keyword>
<keyword evidence="1" id="KW-1133">Transmembrane helix</keyword>
<evidence type="ECO:0000313" key="3">
    <source>
        <dbReference type="Proteomes" id="UP000283374"/>
    </source>
</evidence>
<proteinExistence type="predicted"/>
<sequence>MLAVAVRQAGLVSSEQCAAHGVARGARTRLVSARRWSQPTRGVFDTVVSPPHERHPDERRRRAAWLGMLAYGPSAIAVGACALALHGVAGLPIVVQPEVTLADGSRLRSRDGIRLRQFAGVTTVVVDGRRIASVEAALIQALPALARTHAVAILDSALNKRLLDLEGMARVKAGVRGRRGAARLEPWWRLVDGRSESPLETDARLRCLDAGIAPDDLQVVIRDDGGRFVGRGDLGWRLRDGRWLLVEIDGREVHDTPQALYSDRTRQNRLLLTGRVDLLRFIRADFPHHLVATIRQHLALDAANSRRPGRDARFDARMRA</sequence>